<keyword evidence="3" id="KW-1185">Reference proteome</keyword>
<dbReference type="InterPro" id="IPR043708">
    <property type="entry name" value="DUF5648"/>
</dbReference>
<reference evidence="3" key="1">
    <citation type="journal article" date="2019" name="Int. J. Syst. Evol. Microbiol.">
        <title>The Global Catalogue of Microorganisms (GCM) 10K type strain sequencing project: providing services to taxonomists for standard genome sequencing and annotation.</title>
        <authorList>
            <consortium name="The Broad Institute Genomics Platform"/>
            <consortium name="The Broad Institute Genome Sequencing Center for Infectious Disease"/>
            <person name="Wu L."/>
            <person name="Ma J."/>
        </authorList>
    </citation>
    <scope>NUCLEOTIDE SEQUENCE [LARGE SCALE GENOMIC DNA]</scope>
    <source>
        <strain evidence="3">CCUG 62952</strain>
    </source>
</reference>
<evidence type="ECO:0000259" key="1">
    <source>
        <dbReference type="Pfam" id="PF18885"/>
    </source>
</evidence>
<dbReference type="PROSITE" id="PS51257">
    <property type="entry name" value="PROKAR_LIPOPROTEIN"/>
    <property type="match status" value="1"/>
</dbReference>
<evidence type="ECO:0000313" key="2">
    <source>
        <dbReference type="EMBL" id="MFD0863097.1"/>
    </source>
</evidence>
<organism evidence="2 3">
    <name type="scientific">Sungkyunkwania multivorans</name>
    <dbReference type="NCBI Taxonomy" id="1173618"/>
    <lineage>
        <taxon>Bacteria</taxon>
        <taxon>Pseudomonadati</taxon>
        <taxon>Bacteroidota</taxon>
        <taxon>Flavobacteriia</taxon>
        <taxon>Flavobacteriales</taxon>
        <taxon>Flavobacteriaceae</taxon>
        <taxon>Sungkyunkwania</taxon>
    </lineage>
</organism>
<protein>
    <recommendedName>
        <fullName evidence="1">DUF5648 domain-containing protein</fullName>
    </recommendedName>
</protein>
<accession>A0ABW3D0W1</accession>
<comment type="caution">
    <text evidence="2">The sequence shown here is derived from an EMBL/GenBank/DDBJ whole genome shotgun (WGS) entry which is preliminary data.</text>
</comment>
<dbReference type="RefSeq" id="WP_386408830.1">
    <property type="nucleotide sequence ID" value="NZ_JBHTJH010000017.1"/>
</dbReference>
<proteinExistence type="predicted"/>
<feature type="domain" description="DUF5648" evidence="1">
    <location>
        <begin position="146"/>
        <end position="225"/>
    </location>
</feature>
<name>A0ABW3D0W1_9FLAO</name>
<dbReference type="Proteomes" id="UP001596978">
    <property type="component" value="Unassembled WGS sequence"/>
</dbReference>
<dbReference type="EMBL" id="JBHTJH010000017">
    <property type="protein sequence ID" value="MFD0863097.1"/>
    <property type="molecule type" value="Genomic_DNA"/>
</dbReference>
<gene>
    <name evidence="2" type="ORF">ACFQ1M_12855</name>
</gene>
<evidence type="ECO:0000313" key="3">
    <source>
        <dbReference type="Proteomes" id="UP001596978"/>
    </source>
</evidence>
<sequence length="227" mass="25342">MNNIRSLGILYSSILVTCIFSSSCEAPEQDNPQEVSKSDKLLSIEEANKILLYSETPEAIAATEERAKELGFVAGAAETSRVPMRIENIRRHYAGGSLSVHTYKAESGSGILIGNSEGIGFRTPVQSGSGTSFDSSQLRFMEFFIHPQRKDFIMAADILEAINLKNRGWISTNVRGRNPIIHIRSGNGRKRLYRFYNAANTDHLFTKNYYEGLNAGYRFEGVVGWVY</sequence>
<dbReference type="Pfam" id="PF18885">
    <property type="entry name" value="DUF5648"/>
    <property type="match status" value="1"/>
</dbReference>